<reference evidence="6" key="1">
    <citation type="journal article" date="2015" name="MBio">
        <title>Genome-Resolved Metagenomic Analysis Reveals Roles for Candidate Phyla and Other Microbial Community Members in Biogeochemical Transformations in Oil Reservoirs.</title>
        <authorList>
            <person name="Hu P."/>
            <person name="Tom L."/>
            <person name="Singh A."/>
            <person name="Thomas B.C."/>
            <person name="Baker B.J."/>
            <person name="Piceno Y.M."/>
            <person name="Andersen G.L."/>
            <person name="Banfield J.F."/>
        </authorList>
    </citation>
    <scope>NUCLEOTIDE SEQUENCE [LARGE SCALE GENOMIC DNA]</scope>
</reference>
<dbReference type="Pfam" id="PF00941">
    <property type="entry name" value="FAD_binding_5"/>
    <property type="match status" value="1"/>
</dbReference>
<keyword evidence="2" id="KW-0274">FAD</keyword>
<dbReference type="AlphaFoldDB" id="A0A124G036"/>
<dbReference type="InterPro" id="IPR016169">
    <property type="entry name" value="FAD-bd_PCMH_sub2"/>
</dbReference>
<feature type="domain" description="FAD-binding PCMH-type" evidence="4">
    <location>
        <begin position="1"/>
        <end position="177"/>
    </location>
</feature>
<proteinExistence type="predicted"/>
<evidence type="ECO:0000313" key="6">
    <source>
        <dbReference type="Proteomes" id="UP000053467"/>
    </source>
</evidence>
<dbReference type="PANTHER" id="PTHR42659">
    <property type="entry name" value="XANTHINE DEHYDROGENASE SUBUNIT C-RELATED"/>
    <property type="match status" value="1"/>
</dbReference>
<dbReference type="PANTHER" id="PTHR42659:SF2">
    <property type="entry name" value="XANTHINE DEHYDROGENASE SUBUNIT C-RELATED"/>
    <property type="match status" value="1"/>
</dbReference>
<dbReference type="InterPro" id="IPR005107">
    <property type="entry name" value="CO_DH_flav_C"/>
</dbReference>
<dbReference type="SUPFAM" id="SSF56176">
    <property type="entry name" value="FAD-binding/transporter-associated domain-like"/>
    <property type="match status" value="1"/>
</dbReference>
<dbReference type="Proteomes" id="UP000053467">
    <property type="component" value="Unassembled WGS sequence"/>
</dbReference>
<name>A0A124G036_UNCT6</name>
<dbReference type="Pfam" id="PF03450">
    <property type="entry name" value="CO_deh_flav_C"/>
    <property type="match status" value="1"/>
</dbReference>
<evidence type="ECO:0000313" key="5">
    <source>
        <dbReference type="EMBL" id="KUK86287.1"/>
    </source>
</evidence>
<gene>
    <name evidence="5" type="ORF">XE03_1602</name>
</gene>
<comment type="caution">
    <text evidence="5">The sequence shown here is derived from an EMBL/GenBank/DDBJ whole genome shotgun (WGS) entry which is preliminary data.</text>
</comment>
<dbReference type="InterPro" id="IPR051312">
    <property type="entry name" value="Diverse_Substr_Oxidored"/>
</dbReference>
<dbReference type="SUPFAM" id="SSF55447">
    <property type="entry name" value="CO dehydrogenase flavoprotein C-terminal domain-like"/>
    <property type="match status" value="1"/>
</dbReference>
<dbReference type="SMART" id="SM01092">
    <property type="entry name" value="CO_deh_flav_C"/>
    <property type="match status" value="1"/>
</dbReference>
<dbReference type="PATRIC" id="fig|1635277.3.peg.964"/>
<dbReference type="GO" id="GO:0016491">
    <property type="term" value="F:oxidoreductase activity"/>
    <property type="evidence" value="ECO:0007669"/>
    <property type="project" value="UniProtKB-KW"/>
</dbReference>
<sequence>MQDFNFIKPTNLEEVSSLLINYKDKARLIAGGTDLIIALREERLPSNLEIIIDISHLKELDYIREEGGYLRIGSGATHVEIAQNELIKRYAPLLSQAASLIGSPQIRNRGSIAGNIVTASPAADAVPALIVLDSRLVIRKGQEKREELLQKVFVGPYKVNLKSDELVEEIYFKKLPQKAKSDFSKLVRRNAVDKSRVNLAVVAQQNEDKKVIDIKISAGSITPLPQRFKEAEDLLLGEIPTANLIQKTGEKVAEEMMVKSGYRWSTEYKEPVVKSLMVRALNRVLEVE</sequence>
<evidence type="ECO:0000256" key="3">
    <source>
        <dbReference type="ARBA" id="ARBA00023002"/>
    </source>
</evidence>
<dbReference type="PROSITE" id="PS51387">
    <property type="entry name" value="FAD_PCMH"/>
    <property type="match status" value="1"/>
</dbReference>
<organism evidence="5 6">
    <name type="scientific">candidate division TA06 bacterium 34_109</name>
    <dbReference type="NCBI Taxonomy" id="1635277"/>
    <lineage>
        <taxon>Bacteria</taxon>
        <taxon>Bacteria division TA06</taxon>
    </lineage>
</organism>
<dbReference type="InterPro" id="IPR036318">
    <property type="entry name" value="FAD-bd_PCMH-like_sf"/>
</dbReference>
<evidence type="ECO:0000256" key="1">
    <source>
        <dbReference type="ARBA" id="ARBA00022630"/>
    </source>
</evidence>
<keyword evidence="1" id="KW-0285">Flavoprotein</keyword>
<accession>A0A124G036</accession>
<dbReference type="Gene3D" id="3.30.390.50">
    <property type="entry name" value="CO dehydrogenase flavoprotein, C-terminal domain"/>
    <property type="match status" value="1"/>
</dbReference>
<evidence type="ECO:0000259" key="4">
    <source>
        <dbReference type="PROSITE" id="PS51387"/>
    </source>
</evidence>
<dbReference type="Gene3D" id="3.30.465.10">
    <property type="match status" value="1"/>
</dbReference>
<evidence type="ECO:0000256" key="2">
    <source>
        <dbReference type="ARBA" id="ARBA00022827"/>
    </source>
</evidence>
<dbReference type="Gene3D" id="3.30.43.10">
    <property type="entry name" value="Uridine Diphospho-n-acetylenolpyruvylglucosamine Reductase, domain 2"/>
    <property type="match status" value="1"/>
</dbReference>
<dbReference type="InterPro" id="IPR016166">
    <property type="entry name" value="FAD-bd_PCMH"/>
</dbReference>
<keyword evidence="3" id="KW-0560">Oxidoreductase</keyword>
<dbReference type="InterPro" id="IPR002346">
    <property type="entry name" value="Mopterin_DH_FAD-bd"/>
</dbReference>
<protein>
    <submittedName>
        <fullName evidence="5">Molybdopterin dehydrogenase FAD-binding protein</fullName>
    </submittedName>
</protein>
<dbReference type="EMBL" id="LGGX01000023">
    <property type="protein sequence ID" value="KUK86287.1"/>
    <property type="molecule type" value="Genomic_DNA"/>
</dbReference>
<dbReference type="InterPro" id="IPR036683">
    <property type="entry name" value="CO_DH_flav_C_dom_sf"/>
</dbReference>
<dbReference type="InterPro" id="IPR016167">
    <property type="entry name" value="FAD-bd_PCMH_sub1"/>
</dbReference>
<dbReference type="GO" id="GO:0071949">
    <property type="term" value="F:FAD binding"/>
    <property type="evidence" value="ECO:0007669"/>
    <property type="project" value="InterPro"/>
</dbReference>